<feature type="transmembrane region" description="Helical" evidence="1">
    <location>
        <begin position="37"/>
        <end position="55"/>
    </location>
</feature>
<organism evidence="2 3">
    <name type="scientific">Streptomyces phaeolivaceus</name>
    <dbReference type="NCBI Taxonomy" id="2653200"/>
    <lineage>
        <taxon>Bacteria</taxon>
        <taxon>Bacillati</taxon>
        <taxon>Actinomycetota</taxon>
        <taxon>Actinomycetes</taxon>
        <taxon>Kitasatosporales</taxon>
        <taxon>Streptomycetaceae</taxon>
        <taxon>Streptomyces</taxon>
    </lineage>
</organism>
<protein>
    <submittedName>
        <fullName evidence="2">Uncharacterized protein</fullName>
    </submittedName>
</protein>
<dbReference type="AlphaFoldDB" id="A0A5P8K9Y4"/>
<evidence type="ECO:0000313" key="2">
    <source>
        <dbReference type="EMBL" id="QFQ99632.1"/>
    </source>
</evidence>
<keyword evidence="1" id="KW-0472">Membrane</keyword>
<accession>A0A5P8K9Y4</accession>
<reference evidence="2 3" key="1">
    <citation type="submission" date="2019-10" db="EMBL/GenBank/DDBJ databases">
        <title>Streptomyces sp. strain GY16 isolated from leaves of Broussonetia papyrifera.</title>
        <authorList>
            <person name="Mo P."/>
        </authorList>
    </citation>
    <scope>NUCLEOTIDE SEQUENCE [LARGE SCALE GENOMIC DNA]</scope>
    <source>
        <strain evidence="2 3">GY16</strain>
    </source>
</reference>
<dbReference type="RefSeq" id="WP_152171050.1">
    <property type="nucleotide sequence ID" value="NZ_CP045096.1"/>
</dbReference>
<sequence>MPPVRRRTARSLRMEAQERLHGMLQSQLEIARHHAEGWRNFLATATALLAAVLVLKGRENVAELTSGYRLGVVLAMAAGLLALLTSAFAAASAAHGRPGAALTRADGARLLKWEATETRRVAKLINCARWLAVAGVLATATGVMVTWLAPAADKEAMSVTVHTRDGSVCGKLVELDDKGVTLQLKSGGASGKDSKDTLRRFDWGSQAVSASTGAAC</sequence>
<keyword evidence="1" id="KW-0812">Transmembrane</keyword>
<proteinExistence type="predicted"/>
<feature type="transmembrane region" description="Helical" evidence="1">
    <location>
        <begin position="67"/>
        <end position="94"/>
    </location>
</feature>
<evidence type="ECO:0000256" key="1">
    <source>
        <dbReference type="SAM" id="Phobius"/>
    </source>
</evidence>
<gene>
    <name evidence="2" type="ORF">F9278_29675</name>
</gene>
<dbReference type="KEGG" id="sphv:F9278_29675"/>
<keyword evidence="3" id="KW-1185">Reference proteome</keyword>
<feature type="transmembrane region" description="Helical" evidence="1">
    <location>
        <begin position="130"/>
        <end position="149"/>
    </location>
</feature>
<dbReference type="EMBL" id="CP045096">
    <property type="protein sequence ID" value="QFQ99632.1"/>
    <property type="molecule type" value="Genomic_DNA"/>
</dbReference>
<evidence type="ECO:0000313" key="3">
    <source>
        <dbReference type="Proteomes" id="UP000327294"/>
    </source>
</evidence>
<name>A0A5P8K9Y4_9ACTN</name>
<dbReference type="Proteomes" id="UP000327294">
    <property type="component" value="Chromosome"/>
</dbReference>
<keyword evidence="1" id="KW-1133">Transmembrane helix</keyword>